<keyword evidence="1" id="KW-0472">Membrane</keyword>
<feature type="non-terminal residue" evidence="2">
    <location>
        <position position="1"/>
    </location>
</feature>
<dbReference type="Proteomes" id="UP000269945">
    <property type="component" value="Unassembled WGS sequence"/>
</dbReference>
<keyword evidence="1" id="KW-0812">Transmembrane</keyword>
<sequence>WRKSAWDVCDVFLQLLLFHLCFGILWEIPQENLKTLIFQTTNTCYFSSCCLLDFLVAVILLHPL</sequence>
<proteinExistence type="predicted"/>
<feature type="transmembrane region" description="Helical" evidence="1">
    <location>
        <begin position="40"/>
        <end position="61"/>
    </location>
</feature>
<evidence type="ECO:0000313" key="2">
    <source>
        <dbReference type="EMBL" id="VCX38558.1"/>
    </source>
</evidence>
<evidence type="ECO:0000256" key="1">
    <source>
        <dbReference type="SAM" id="Phobius"/>
    </source>
</evidence>
<accession>A0A9X9M7K9</accession>
<protein>
    <submittedName>
        <fullName evidence="2">Uncharacterized protein</fullName>
    </submittedName>
</protein>
<feature type="transmembrane region" description="Helical" evidence="1">
    <location>
        <begin position="12"/>
        <end position="28"/>
    </location>
</feature>
<keyword evidence="3" id="KW-1185">Reference proteome</keyword>
<reference evidence="2 3" key="1">
    <citation type="submission" date="2018-10" db="EMBL/GenBank/DDBJ databases">
        <authorList>
            <person name="Ekblom R."/>
            <person name="Jareborg N."/>
        </authorList>
    </citation>
    <scope>NUCLEOTIDE SEQUENCE [LARGE SCALE GENOMIC DNA]</scope>
    <source>
        <tissue evidence="2">Muscle</tissue>
    </source>
</reference>
<keyword evidence="1" id="KW-1133">Transmembrane helix</keyword>
<dbReference type="AlphaFoldDB" id="A0A9X9M7K9"/>
<comment type="caution">
    <text evidence="2">The sequence shown here is derived from an EMBL/GenBank/DDBJ whole genome shotgun (WGS) entry which is preliminary data.</text>
</comment>
<organism evidence="2 3">
    <name type="scientific">Gulo gulo</name>
    <name type="common">Wolverine</name>
    <name type="synonym">Gluton</name>
    <dbReference type="NCBI Taxonomy" id="48420"/>
    <lineage>
        <taxon>Eukaryota</taxon>
        <taxon>Metazoa</taxon>
        <taxon>Chordata</taxon>
        <taxon>Craniata</taxon>
        <taxon>Vertebrata</taxon>
        <taxon>Euteleostomi</taxon>
        <taxon>Mammalia</taxon>
        <taxon>Eutheria</taxon>
        <taxon>Laurasiatheria</taxon>
        <taxon>Carnivora</taxon>
        <taxon>Caniformia</taxon>
        <taxon>Musteloidea</taxon>
        <taxon>Mustelidae</taxon>
        <taxon>Guloninae</taxon>
        <taxon>Gulo</taxon>
    </lineage>
</organism>
<name>A0A9X9M7K9_GULGU</name>
<evidence type="ECO:0000313" key="3">
    <source>
        <dbReference type="Proteomes" id="UP000269945"/>
    </source>
</evidence>
<gene>
    <name evidence="2" type="ORF">BN2614_LOCUS1</name>
</gene>
<dbReference type="EMBL" id="CYRY02043880">
    <property type="protein sequence ID" value="VCX38558.1"/>
    <property type="molecule type" value="Genomic_DNA"/>
</dbReference>